<gene>
    <name evidence="5" type="ORF">GS4_26_01690</name>
</gene>
<evidence type="ECO:0000256" key="3">
    <source>
        <dbReference type="ARBA" id="ARBA00023163"/>
    </source>
</evidence>
<dbReference type="PANTHER" id="PTHR33204">
    <property type="entry name" value="TRANSCRIPTIONAL REGULATOR, MARR FAMILY"/>
    <property type="match status" value="1"/>
</dbReference>
<dbReference type="STRING" id="1223545.GS4_26_01690"/>
<evidence type="ECO:0000256" key="2">
    <source>
        <dbReference type="ARBA" id="ARBA00023125"/>
    </source>
</evidence>
<dbReference type="eggNOG" id="COG1733">
    <property type="taxonomic scope" value="Bacteria"/>
</dbReference>
<dbReference type="AlphaFoldDB" id="M0QN58"/>
<dbReference type="PROSITE" id="PS51118">
    <property type="entry name" value="HTH_HXLR"/>
    <property type="match status" value="1"/>
</dbReference>
<dbReference type="SUPFAM" id="SSF46785">
    <property type="entry name" value="Winged helix' DNA-binding domain"/>
    <property type="match status" value="1"/>
</dbReference>
<protein>
    <recommendedName>
        <fullName evidence="4">HTH hxlR-type domain-containing protein</fullName>
    </recommendedName>
</protein>
<evidence type="ECO:0000259" key="4">
    <source>
        <dbReference type="PROSITE" id="PS51118"/>
    </source>
</evidence>
<evidence type="ECO:0000256" key="1">
    <source>
        <dbReference type="ARBA" id="ARBA00023015"/>
    </source>
</evidence>
<reference evidence="5 6" key="1">
    <citation type="submission" date="2013-01" db="EMBL/GenBank/DDBJ databases">
        <title>Whole genome shotgun sequence of Gordonia soli NBRC 108243.</title>
        <authorList>
            <person name="Isaki-Nakamura S."/>
            <person name="Hosoyama A."/>
            <person name="Tsuchikane K."/>
            <person name="Ando Y."/>
            <person name="Baba S."/>
            <person name="Ohji S."/>
            <person name="Hamada M."/>
            <person name="Tamura T."/>
            <person name="Yamazoe A."/>
            <person name="Yamazaki S."/>
            <person name="Fujita N."/>
        </authorList>
    </citation>
    <scope>NUCLEOTIDE SEQUENCE [LARGE SCALE GENOMIC DNA]</scope>
    <source>
        <strain evidence="5 6">NBRC 108243</strain>
    </source>
</reference>
<dbReference type="InterPro" id="IPR036390">
    <property type="entry name" value="WH_DNA-bd_sf"/>
</dbReference>
<keyword evidence="1" id="KW-0805">Transcription regulation</keyword>
<dbReference type="InterPro" id="IPR002577">
    <property type="entry name" value="HTH_HxlR"/>
</dbReference>
<proteinExistence type="predicted"/>
<feature type="domain" description="HTH hxlR-type" evidence="4">
    <location>
        <begin position="12"/>
        <end position="110"/>
    </location>
</feature>
<keyword evidence="2" id="KW-0238">DNA-binding</keyword>
<dbReference type="PANTHER" id="PTHR33204:SF29">
    <property type="entry name" value="TRANSCRIPTIONAL REGULATOR"/>
    <property type="match status" value="1"/>
</dbReference>
<organism evidence="5 6">
    <name type="scientific">Gordonia soli NBRC 108243</name>
    <dbReference type="NCBI Taxonomy" id="1223545"/>
    <lineage>
        <taxon>Bacteria</taxon>
        <taxon>Bacillati</taxon>
        <taxon>Actinomycetota</taxon>
        <taxon>Actinomycetes</taxon>
        <taxon>Mycobacteriales</taxon>
        <taxon>Gordoniaceae</taxon>
        <taxon>Gordonia</taxon>
    </lineage>
</organism>
<dbReference type="Gene3D" id="1.10.10.10">
    <property type="entry name" value="Winged helix-like DNA-binding domain superfamily/Winged helix DNA-binding domain"/>
    <property type="match status" value="1"/>
</dbReference>
<keyword evidence="3" id="KW-0804">Transcription</keyword>
<dbReference type="Pfam" id="PF01638">
    <property type="entry name" value="HxlR"/>
    <property type="match status" value="1"/>
</dbReference>
<comment type="caution">
    <text evidence="5">The sequence shown here is derived from an EMBL/GenBank/DDBJ whole genome shotgun (WGS) entry which is preliminary data.</text>
</comment>
<dbReference type="OrthoDB" id="370168at2"/>
<keyword evidence="6" id="KW-1185">Reference proteome</keyword>
<name>M0QN58_9ACTN</name>
<accession>M0QN58</accession>
<dbReference type="EMBL" id="BANX01000026">
    <property type="protein sequence ID" value="GAC69721.1"/>
    <property type="molecule type" value="Genomic_DNA"/>
</dbReference>
<dbReference type="InterPro" id="IPR036388">
    <property type="entry name" value="WH-like_DNA-bd_sf"/>
</dbReference>
<evidence type="ECO:0000313" key="5">
    <source>
        <dbReference type="EMBL" id="GAC69721.1"/>
    </source>
</evidence>
<dbReference type="Proteomes" id="UP000011666">
    <property type="component" value="Unassembled WGS sequence"/>
</dbReference>
<dbReference type="RefSeq" id="WP_007623065.1">
    <property type="nucleotide sequence ID" value="NZ_BANX01000026.1"/>
</dbReference>
<evidence type="ECO:0000313" key="6">
    <source>
        <dbReference type="Proteomes" id="UP000011666"/>
    </source>
</evidence>
<sequence length="123" mass="14058">MRDQVDRTEQNCPTELAVEIIGGKWKLMILDHLADGIHRFGELHRALPPVTPRMLTRQLRELEDDGLVLRTAYPEVPPKVEYSLTELGRTLEPLLIGLRSWGELYRGRYAEVRAEATAVRPVS</sequence>
<dbReference type="GO" id="GO:0003677">
    <property type="term" value="F:DNA binding"/>
    <property type="evidence" value="ECO:0007669"/>
    <property type="project" value="UniProtKB-KW"/>
</dbReference>